<dbReference type="GO" id="GO:0003677">
    <property type="term" value="F:DNA binding"/>
    <property type="evidence" value="ECO:0007669"/>
    <property type="project" value="InterPro"/>
</dbReference>
<evidence type="ECO:0000313" key="5">
    <source>
        <dbReference type="Proteomes" id="UP000316541"/>
    </source>
</evidence>
<dbReference type="Pfam" id="PF25872">
    <property type="entry name" value="HTH_77"/>
    <property type="match status" value="1"/>
</dbReference>
<dbReference type="InterPro" id="IPR027417">
    <property type="entry name" value="P-loop_NTPase"/>
</dbReference>
<dbReference type="SMART" id="SM00421">
    <property type="entry name" value="HTH_LUXR"/>
    <property type="match status" value="1"/>
</dbReference>
<dbReference type="AlphaFoldDB" id="A0A544YTF6"/>
<feature type="domain" description="HTH luxR-type" evidence="3">
    <location>
        <begin position="728"/>
        <end position="793"/>
    </location>
</feature>
<dbReference type="InterPro" id="IPR000792">
    <property type="entry name" value="Tscrpt_reg_LuxR_C"/>
</dbReference>
<reference evidence="4 5" key="1">
    <citation type="submission" date="2019-07" db="EMBL/GenBank/DDBJ databases">
        <title>Microbispora hainanensis DSM 45428.</title>
        <authorList>
            <person name="Thawai C."/>
        </authorList>
    </citation>
    <scope>NUCLEOTIDE SEQUENCE [LARGE SCALE GENOMIC DNA]</scope>
    <source>
        <strain evidence="4 5">DSM 45428</strain>
    </source>
</reference>
<dbReference type="PROSITE" id="PS50043">
    <property type="entry name" value="HTH_LUXR_2"/>
    <property type="match status" value="1"/>
</dbReference>
<name>A0A544YTF6_9ACTN</name>
<sequence length="798" mass="87639">MRRVVAGAVTRQVGNLPADLTSFVGRRRELAEIRRLLSVSRLVTLTGVGGVGKTRLALRAAAEQRRAFDSVWLVDLSTVTDPALVAETVAATMGIRDESAGCPMDALERVLSSQRTLLVLDNCEHLRDACAVLADRLLRAAPELRILATSRQSLGIIGEHRMKISPLPVPEPGRPLNRRSLELYDGISLLTERAAAVQPGFAVTEDNQAAVAELCRQLDGIPLAIELAAVRLRALSVNALVERLRDRYRLLTRGSSTAVPRQQTLHALVDWSFQLLAPAERTLWSRLSIFPSHFDLDAVEAVCTGGGIERDDVLDLLDALLDKSLLLREEYEGTVRYRMLDTLREFGRMRLSGPAERRALQRRHRDHYFLLAQQAAAEWFGPDQSSWLRRLNLEQANMRAAMDFCLQEPCEAETGLRMALFLAEPCWMGNAHYNEGRHWLDRMLRAAPEPTALRALALCAEAKLVLTQGDTEEGRRLLAECSALAERLDDPEVRAQTCLVAGLAEHLAGDYAKAVPLLEQAAAREEAVGNLIGLLIALITLAAGVGYLGDRTRATELFERALALTEAHGERSGRAWVFTIFAIHLWQCGDNARALEMAREGLLLGRDLGDRTNIATSLGVIAWVQAGEGRHALAARLLAASEEIGRCVGLAPSRDKRFGEFHDRCLTDLRTRLGDRGLSRETRKGHRLTMHEAIEEAIGGPAEREPARVDETVAEAEPTPPERPAAAPAAEPSPLTRREQEIAELIAQGQSNKEIACSLVISQRTVEGHVEHILDKLGFASRAQIAAWMAARGAAGRS</sequence>
<evidence type="ECO:0000256" key="1">
    <source>
        <dbReference type="SAM" id="MobiDB-lite"/>
    </source>
</evidence>
<keyword evidence="2" id="KW-0812">Transmembrane</keyword>
<dbReference type="Gene3D" id="1.25.40.10">
    <property type="entry name" value="Tetratricopeptide repeat domain"/>
    <property type="match status" value="1"/>
</dbReference>
<dbReference type="InterPro" id="IPR002182">
    <property type="entry name" value="NB-ARC"/>
</dbReference>
<keyword evidence="2" id="KW-1133">Transmembrane helix</keyword>
<dbReference type="CDD" id="cd06170">
    <property type="entry name" value="LuxR_C_like"/>
    <property type="match status" value="1"/>
</dbReference>
<dbReference type="SUPFAM" id="SSF46894">
    <property type="entry name" value="C-terminal effector domain of the bipartite response regulators"/>
    <property type="match status" value="1"/>
</dbReference>
<dbReference type="SUPFAM" id="SSF52540">
    <property type="entry name" value="P-loop containing nucleoside triphosphate hydrolases"/>
    <property type="match status" value="1"/>
</dbReference>
<protein>
    <submittedName>
        <fullName evidence="4">AAA family ATPase</fullName>
    </submittedName>
</protein>
<feature type="compositionally biased region" description="Basic and acidic residues" evidence="1">
    <location>
        <begin position="702"/>
        <end position="711"/>
    </location>
</feature>
<organism evidence="4 5">
    <name type="scientific">Microbispora hainanensis</name>
    <dbReference type="NCBI Taxonomy" id="568844"/>
    <lineage>
        <taxon>Bacteria</taxon>
        <taxon>Bacillati</taxon>
        <taxon>Actinomycetota</taxon>
        <taxon>Actinomycetes</taxon>
        <taxon>Streptosporangiales</taxon>
        <taxon>Streptosporangiaceae</taxon>
        <taxon>Microbispora</taxon>
    </lineage>
</organism>
<dbReference type="GO" id="GO:0043531">
    <property type="term" value="F:ADP binding"/>
    <property type="evidence" value="ECO:0007669"/>
    <property type="project" value="InterPro"/>
</dbReference>
<dbReference type="InterPro" id="IPR058852">
    <property type="entry name" value="HTH_77"/>
</dbReference>
<accession>A0A544YTF6</accession>
<dbReference type="Pfam" id="PF00196">
    <property type="entry name" value="GerE"/>
    <property type="match status" value="1"/>
</dbReference>
<feature type="transmembrane region" description="Helical" evidence="2">
    <location>
        <begin position="527"/>
        <end position="548"/>
    </location>
</feature>
<dbReference type="PANTHER" id="PTHR47691:SF3">
    <property type="entry name" value="HTH-TYPE TRANSCRIPTIONAL REGULATOR RV0890C-RELATED"/>
    <property type="match status" value="1"/>
</dbReference>
<dbReference type="InterPro" id="IPR011990">
    <property type="entry name" value="TPR-like_helical_dom_sf"/>
</dbReference>
<dbReference type="SUPFAM" id="SSF48452">
    <property type="entry name" value="TPR-like"/>
    <property type="match status" value="1"/>
</dbReference>
<dbReference type="Gene3D" id="3.40.50.300">
    <property type="entry name" value="P-loop containing nucleotide triphosphate hydrolases"/>
    <property type="match status" value="1"/>
</dbReference>
<evidence type="ECO:0000256" key="2">
    <source>
        <dbReference type="SAM" id="Phobius"/>
    </source>
</evidence>
<dbReference type="GO" id="GO:0006355">
    <property type="term" value="P:regulation of DNA-templated transcription"/>
    <property type="evidence" value="ECO:0007669"/>
    <property type="project" value="InterPro"/>
</dbReference>
<evidence type="ECO:0000313" key="4">
    <source>
        <dbReference type="EMBL" id="TQS20061.1"/>
    </source>
</evidence>
<feature type="compositionally biased region" description="Low complexity" evidence="1">
    <location>
        <begin position="724"/>
        <end position="734"/>
    </location>
</feature>
<evidence type="ECO:0000259" key="3">
    <source>
        <dbReference type="PROSITE" id="PS50043"/>
    </source>
</evidence>
<proteinExistence type="predicted"/>
<dbReference type="InterPro" id="IPR016032">
    <property type="entry name" value="Sig_transdc_resp-reg_C-effctor"/>
</dbReference>
<gene>
    <name evidence="4" type="ORF">FLX08_17410</name>
</gene>
<comment type="caution">
    <text evidence="4">The sequence shown here is derived from an EMBL/GenBank/DDBJ whole genome shotgun (WGS) entry which is preliminary data.</text>
</comment>
<dbReference type="Gene3D" id="1.10.10.10">
    <property type="entry name" value="Winged helix-like DNA-binding domain superfamily/Winged helix DNA-binding domain"/>
    <property type="match status" value="2"/>
</dbReference>
<dbReference type="PANTHER" id="PTHR47691">
    <property type="entry name" value="REGULATOR-RELATED"/>
    <property type="match status" value="1"/>
</dbReference>
<keyword evidence="2" id="KW-0472">Membrane</keyword>
<dbReference type="PRINTS" id="PR00038">
    <property type="entry name" value="HTHLUXR"/>
</dbReference>
<dbReference type="Proteomes" id="UP000316541">
    <property type="component" value="Unassembled WGS sequence"/>
</dbReference>
<dbReference type="PRINTS" id="PR00364">
    <property type="entry name" value="DISEASERSIST"/>
</dbReference>
<feature type="region of interest" description="Disordered" evidence="1">
    <location>
        <begin position="698"/>
        <end position="736"/>
    </location>
</feature>
<dbReference type="EMBL" id="VIRM01000019">
    <property type="protein sequence ID" value="TQS20061.1"/>
    <property type="molecule type" value="Genomic_DNA"/>
</dbReference>
<dbReference type="PROSITE" id="PS00622">
    <property type="entry name" value="HTH_LUXR_1"/>
    <property type="match status" value="1"/>
</dbReference>
<dbReference type="InterPro" id="IPR036388">
    <property type="entry name" value="WH-like_DNA-bd_sf"/>
</dbReference>
<dbReference type="Pfam" id="PF00931">
    <property type="entry name" value="NB-ARC"/>
    <property type="match status" value="1"/>
</dbReference>